<accession>A0A6C0U537</accession>
<dbReference type="RefSeq" id="WP_163495963.1">
    <property type="nucleotide sequence ID" value="NZ_CP048711.1"/>
</dbReference>
<dbReference type="InterPro" id="IPR014942">
    <property type="entry name" value="AbiEii"/>
</dbReference>
<organism evidence="1 2">
    <name type="scientific">Kineobactrum salinum</name>
    <dbReference type="NCBI Taxonomy" id="2708301"/>
    <lineage>
        <taxon>Bacteria</taxon>
        <taxon>Pseudomonadati</taxon>
        <taxon>Pseudomonadota</taxon>
        <taxon>Gammaproteobacteria</taxon>
        <taxon>Cellvibrionales</taxon>
        <taxon>Halieaceae</taxon>
        <taxon>Kineobactrum</taxon>
    </lineage>
</organism>
<dbReference type="AlphaFoldDB" id="A0A6C0U537"/>
<evidence type="ECO:0008006" key="3">
    <source>
        <dbReference type="Google" id="ProtNLM"/>
    </source>
</evidence>
<dbReference type="Proteomes" id="UP000477680">
    <property type="component" value="Chromosome"/>
</dbReference>
<evidence type="ECO:0000313" key="2">
    <source>
        <dbReference type="Proteomes" id="UP000477680"/>
    </source>
</evidence>
<name>A0A6C0U537_9GAMM</name>
<gene>
    <name evidence="1" type="ORF">G3T16_15120</name>
</gene>
<keyword evidence="2" id="KW-1185">Reference proteome</keyword>
<dbReference type="Pfam" id="PF08843">
    <property type="entry name" value="AbiEii"/>
    <property type="match status" value="1"/>
</dbReference>
<dbReference type="KEGG" id="kim:G3T16_15120"/>
<protein>
    <recommendedName>
        <fullName evidence="3">Nucleotidyltransferase</fullName>
    </recommendedName>
</protein>
<evidence type="ECO:0000313" key="1">
    <source>
        <dbReference type="EMBL" id="QIB66529.1"/>
    </source>
</evidence>
<reference evidence="1 2" key="1">
    <citation type="submission" date="2020-02" db="EMBL/GenBank/DDBJ databases">
        <title>Genome sequencing for Kineobactrum sp. M2.</title>
        <authorList>
            <person name="Park S.-J."/>
        </authorList>
    </citation>
    <scope>NUCLEOTIDE SEQUENCE [LARGE SCALE GENOMIC DNA]</scope>
    <source>
        <strain evidence="1 2">M2</strain>
    </source>
</reference>
<sequence length="289" mass="32140">MKNTFVNIAGKLPRGLVELYSDMREVADSLGIEFLVVGAMARDLVLVHGFGSTIERGTRDVDFGINVASWQDFNTLKEKLIEHGFTEDRQKPHSLTRNDSEGLPWEIDIVPFGNITGDNSTVSWPPDQTFVMSVLGFTEAMESAFTVHFSENSDATILVASPAGLAILKLVAWVDREIEVKPKDAMDLSYLIESYTKIPEILAATYEEGCMEAQDWDEVKASAMKLGRDAGALALPETKVFLQDQLFGRAPEVEQFSRHMQRSRDISLSDSAELLEIFAGSFLQQETPQ</sequence>
<dbReference type="EMBL" id="CP048711">
    <property type="protein sequence ID" value="QIB66529.1"/>
    <property type="molecule type" value="Genomic_DNA"/>
</dbReference>
<proteinExistence type="predicted"/>